<dbReference type="SUPFAM" id="SSF52540">
    <property type="entry name" value="P-loop containing nucleoside triphosphate hydrolases"/>
    <property type="match status" value="1"/>
</dbReference>
<dbReference type="PANTHER" id="PTHR43335">
    <property type="entry name" value="ABC TRANSPORTER, ATP-BINDING PROTEIN"/>
    <property type="match status" value="1"/>
</dbReference>
<dbReference type="GO" id="GO:0005524">
    <property type="term" value="F:ATP binding"/>
    <property type="evidence" value="ECO:0007669"/>
    <property type="project" value="UniProtKB-KW"/>
</dbReference>
<keyword evidence="7" id="KW-1185">Reference proteome</keyword>
<evidence type="ECO:0000259" key="5">
    <source>
        <dbReference type="PROSITE" id="PS50893"/>
    </source>
</evidence>
<dbReference type="PROSITE" id="PS50893">
    <property type="entry name" value="ABC_TRANSPORTER_2"/>
    <property type="match status" value="1"/>
</dbReference>
<organism evidence="6 7">
    <name type="scientific">Eisenbergiella massiliensis</name>
    <dbReference type="NCBI Taxonomy" id="1720294"/>
    <lineage>
        <taxon>Bacteria</taxon>
        <taxon>Bacillati</taxon>
        <taxon>Bacillota</taxon>
        <taxon>Clostridia</taxon>
        <taxon>Lachnospirales</taxon>
        <taxon>Lachnospiraceae</taxon>
        <taxon>Eisenbergiella</taxon>
    </lineage>
</organism>
<dbReference type="InterPro" id="IPR027417">
    <property type="entry name" value="P-loop_NTPase"/>
</dbReference>
<protein>
    <submittedName>
        <fullName evidence="6">ABC transporter ATP-binding protein</fullName>
    </submittedName>
</protein>
<keyword evidence="4 6" id="KW-0067">ATP-binding</keyword>
<name>A0A3E3IBC4_9FIRM</name>
<feature type="domain" description="ABC transporter" evidence="5">
    <location>
        <begin position="4"/>
        <end position="232"/>
    </location>
</feature>
<evidence type="ECO:0000256" key="4">
    <source>
        <dbReference type="ARBA" id="ARBA00022840"/>
    </source>
</evidence>
<dbReference type="CDD" id="cd03230">
    <property type="entry name" value="ABC_DR_subfamily_A"/>
    <property type="match status" value="1"/>
</dbReference>
<dbReference type="SMART" id="SM00382">
    <property type="entry name" value="AAA"/>
    <property type="match status" value="1"/>
</dbReference>
<dbReference type="AlphaFoldDB" id="A0A3E3IBC4"/>
<dbReference type="PANTHER" id="PTHR43335:SF4">
    <property type="entry name" value="ABC TRANSPORTER, ATP-BINDING PROTEIN"/>
    <property type="match status" value="1"/>
</dbReference>
<sequence length="305" mass="33666">MNVLTIQNLSKSFGKQKIIDGLSMSVPEGSVFGFIGKNGAGKTTTMKMVLGLLQPDSGSIFVCNEPVRFGQTKTNQYIGYLPDVPEFYNYMTPINYLTLCGKVIGLSKTEITQQGQELLTLVGLDGVTKQIGGFSRGMKQRLGIAQALLTKPRLLICDEPTSALDPAGRKEILDILRKISSTTTVLFSTHILSDVERICDHAAFLNDGKIAVCGTLAEIKSLHDHDSLLLEFSTDNELRIFREQEAVKPLLPNSEGTNREIIIHSRNMEKVQHSLFLVFAETGLCPVKMEIMEPSLESLFLEVTK</sequence>
<evidence type="ECO:0000256" key="2">
    <source>
        <dbReference type="ARBA" id="ARBA00022448"/>
    </source>
</evidence>
<comment type="similarity">
    <text evidence="1">Belongs to the ABC transporter superfamily.</text>
</comment>
<evidence type="ECO:0000256" key="3">
    <source>
        <dbReference type="ARBA" id="ARBA00022741"/>
    </source>
</evidence>
<evidence type="ECO:0000313" key="7">
    <source>
        <dbReference type="Proteomes" id="UP000260812"/>
    </source>
</evidence>
<dbReference type="InterPro" id="IPR003593">
    <property type="entry name" value="AAA+_ATPase"/>
</dbReference>
<reference evidence="6" key="1">
    <citation type="submission" date="2018-08" db="EMBL/GenBank/DDBJ databases">
        <title>A genome reference for cultivated species of the human gut microbiota.</title>
        <authorList>
            <person name="Zou Y."/>
            <person name="Xue W."/>
            <person name="Luo G."/>
        </authorList>
    </citation>
    <scope>NUCLEOTIDE SEQUENCE [LARGE SCALE GENOMIC DNA]</scope>
    <source>
        <strain evidence="6">TF05-5AC</strain>
    </source>
</reference>
<dbReference type="EMBL" id="QVLV01000002">
    <property type="protein sequence ID" value="RGE64301.1"/>
    <property type="molecule type" value="Genomic_DNA"/>
</dbReference>
<comment type="caution">
    <text evidence="6">The sequence shown here is derived from an EMBL/GenBank/DDBJ whole genome shotgun (WGS) entry which is preliminary data.</text>
</comment>
<dbReference type="RefSeq" id="WP_117543858.1">
    <property type="nucleotide sequence ID" value="NZ_JBKUNB010000011.1"/>
</dbReference>
<dbReference type="GeneID" id="97986137"/>
<dbReference type="InterPro" id="IPR003439">
    <property type="entry name" value="ABC_transporter-like_ATP-bd"/>
</dbReference>
<dbReference type="Gene3D" id="3.40.50.300">
    <property type="entry name" value="P-loop containing nucleotide triphosphate hydrolases"/>
    <property type="match status" value="1"/>
</dbReference>
<keyword evidence="3" id="KW-0547">Nucleotide-binding</keyword>
<evidence type="ECO:0000256" key="1">
    <source>
        <dbReference type="ARBA" id="ARBA00005417"/>
    </source>
</evidence>
<gene>
    <name evidence="6" type="ORF">DXC51_04360</name>
</gene>
<proteinExistence type="inferred from homology"/>
<keyword evidence="2" id="KW-0813">Transport</keyword>
<evidence type="ECO:0000313" key="6">
    <source>
        <dbReference type="EMBL" id="RGE64301.1"/>
    </source>
</evidence>
<dbReference type="Proteomes" id="UP000260812">
    <property type="component" value="Unassembled WGS sequence"/>
</dbReference>
<dbReference type="Pfam" id="PF00005">
    <property type="entry name" value="ABC_tran"/>
    <property type="match status" value="1"/>
</dbReference>
<dbReference type="GO" id="GO:0016887">
    <property type="term" value="F:ATP hydrolysis activity"/>
    <property type="evidence" value="ECO:0007669"/>
    <property type="project" value="InterPro"/>
</dbReference>
<accession>A0A3E3IBC4</accession>